<evidence type="ECO:0000256" key="3">
    <source>
        <dbReference type="SAM" id="Phobius"/>
    </source>
</evidence>
<keyword evidence="3" id="KW-0812">Transmembrane</keyword>
<feature type="domain" description="MurNAc-LAA" evidence="4">
    <location>
        <begin position="156"/>
        <end position="257"/>
    </location>
</feature>
<organism evidence="5 6">
    <name type="scientific">Paenibacillus lycopersici</name>
    <dbReference type="NCBI Taxonomy" id="2704462"/>
    <lineage>
        <taxon>Bacteria</taxon>
        <taxon>Bacillati</taxon>
        <taxon>Bacillota</taxon>
        <taxon>Bacilli</taxon>
        <taxon>Bacillales</taxon>
        <taxon>Paenibacillaceae</taxon>
        <taxon>Paenibacillus</taxon>
    </lineage>
</organism>
<dbReference type="GO" id="GO:0009253">
    <property type="term" value="P:peptidoglycan catabolic process"/>
    <property type="evidence" value="ECO:0007669"/>
    <property type="project" value="InterPro"/>
</dbReference>
<keyword evidence="3" id="KW-1133">Transmembrane helix</keyword>
<dbReference type="AlphaFoldDB" id="A0A6C0G3R2"/>
<gene>
    <name evidence="5" type="ORF">GXP70_19490</name>
</gene>
<dbReference type="CDD" id="cd02696">
    <property type="entry name" value="MurNAc-LAA"/>
    <property type="match status" value="1"/>
</dbReference>
<sequence>MRVLRTKSLPLHVCITISTAVILLFGLFPDRSYAEPSNPSRTGQPEGQAAPSLHAGSGGGKLPTDYSRALPTAQVLIDVGHGGIDGGAHHEELLEKDINLAVAKKLYLLLQGSGIRAIMNRNGDYALSDDNRWNPSSSRHRRDLSQRSQLTKEIDTQILISIHVNWAPDRTEYGPLVLHQNEGQSALLAYCIQDALNRRQNTHGLPRVGKPFYLLNVVKKPAVIVEMGFISHEGDRRMLTNPVKQTEIAAAIASGVRNYLLLR</sequence>
<dbReference type="Gene3D" id="3.40.630.40">
    <property type="entry name" value="Zn-dependent exopeptidases"/>
    <property type="match status" value="1"/>
</dbReference>
<dbReference type="SUPFAM" id="SSF53187">
    <property type="entry name" value="Zn-dependent exopeptidases"/>
    <property type="match status" value="1"/>
</dbReference>
<keyword evidence="1" id="KW-0378">Hydrolase</keyword>
<dbReference type="EMBL" id="CP048209">
    <property type="protein sequence ID" value="QHT61949.1"/>
    <property type="molecule type" value="Genomic_DNA"/>
</dbReference>
<protein>
    <submittedName>
        <fullName evidence="5">N-acetylmuramoyl-L-alanine amidase</fullName>
    </submittedName>
</protein>
<keyword evidence="3" id="KW-0472">Membrane</keyword>
<reference evidence="5 6" key="1">
    <citation type="submission" date="2020-01" db="EMBL/GenBank/DDBJ databases">
        <title>Paenibacillus sp. nov., isolated from tomato rhizosphere.</title>
        <authorList>
            <person name="Weon H.-Y."/>
            <person name="Lee S.A."/>
        </authorList>
    </citation>
    <scope>NUCLEOTIDE SEQUENCE [LARGE SCALE GENOMIC DNA]</scope>
    <source>
        <strain evidence="5 6">12200R-189</strain>
    </source>
</reference>
<evidence type="ECO:0000259" key="4">
    <source>
        <dbReference type="SMART" id="SM00646"/>
    </source>
</evidence>
<dbReference type="InterPro" id="IPR050695">
    <property type="entry name" value="N-acetylmuramoyl_amidase_3"/>
</dbReference>
<evidence type="ECO:0000256" key="2">
    <source>
        <dbReference type="SAM" id="MobiDB-lite"/>
    </source>
</evidence>
<name>A0A6C0G3R2_9BACL</name>
<dbReference type="KEGG" id="plyc:GXP70_19490"/>
<feature type="compositionally biased region" description="Polar residues" evidence="2">
    <location>
        <begin position="35"/>
        <end position="45"/>
    </location>
</feature>
<evidence type="ECO:0000313" key="5">
    <source>
        <dbReference type="EMBL" id="QHT61949.1"/>
    </source>
</evidence>
<dbReference type="PANTHER" id="PTHR30404:SF0">
    <property type="entry name" value="N-ACETYLMURAMOYL-L-ALANINE AMIDASE AMIC"/>
    <property type="match status" value="1"/>
</dbReference>
<proteinExistence type="predicted"/>
<keyword evidence="6" id="KW-1185">Reference proteome</keyword>
<dbReference type="GO" id="GO:0030288">
    <property type="term" value="C:outer membrane-bounded periplasmic space"/>
    <property type="evidence" value="ECO:0007669"/>
    <property type="project" value="TreeGrafter"/>
</dbReference>
<dbReference type="PANTHER" id="PTHR30404">
    <property type="entry name" value="N-ACETYLMURAMOYL-L-ALANINE AMIDASE"/>
    <property type="match status" value="1"/>
</dbReference>
<evidence type="ECO:0000256" key="1">
    <source>
        <dbReference type="ARBA" id="ARBA00022801"/>
    </source>
</evidence>
<dbReference type="InterPro" id="IPR002508">
    <property type="entry name" value="MurNAc-LAA_cat"/>
</dbReference>
<dbReference type="Proteomes" id="UP000476064">
    <property type="component" value="Chromosome"/>
</dbReference>
<dbReference type="RefSeq" id="WP_162358386.1">
    <property type="nucleotide sequence ID" value="NZ_CP048209.1"/>
</dbReference>
<dbReference type="GO" id="GO:0008745">
    <property type="term" value="F:N-acetylmuramoyl-L-alanine amidase activity"/>
    <property type="evidence" value="ECO:0007669"/>
    <property type="project" value="InterPro"/>
</dbReference>
<evidence type="ECO:0000313" key="6">
    <source>
        <dbReference type="Proteomes" id="UP000476064"/>
    </source>
</evidence>
<feature type="region of interest" description="Disordered" evidence="2">
    <location>
        <begin position="35"/>
        <end position="64"/>
    </location>
</feature>
<dbReference type="SMART" id="SM00646">
    <property type="entry name" value="Ami_3"/>
    <property type="match status" value="1"/>
</dbReference>
<feature type="transmembrane region" description="Helical" evidence="3">
    <location>
        <begin position="9"/>
        <end position="28"/>
    </location>
</feature>
<dbReference type="Pfam" id="PF01520">
    <property type="entry name" value="Amidase_3"/>
    <property type="match status" value="1"/>
</dbReference>
<feature type="region of interest" description="Disordered" evidence="2">
    <location>
        <begin position="128"/>
        <end position="147"/>
    </location>
</feature>
<accession>A0A6C0G3R2</accession>